<evidence type="ECO:0000256" key="3">
    <source>
        <dbReference type="ARBA" id="ARBA00022723"/>
    </source>
</evidence>
<dbReference type="InterPro" id="IPR052433">
    <property type="entry name" value="X-Pro_dipept-like"/>
</dbReference>
<dbReference type="STRING" id="10228.B3RNA8"/>
<evidence type="ECO:0000256" key="4">
    <source>
        <dbReference type="ARBA" id="ARBA00022801"/>
    </source>
</evidence>
<dbReference type="Proteomes" id="UP000009022">
    <property type="component" value="Unassembled WGS sequence"/>
</dbReference>
<dbReference type="Pfam" id="PF00557">
    <property type="entry name" value="Peptidase_M24"/>
    <property type="match status" value="1"/>
</dbReference>
<dbReference type="InParanoid" id="B3RNA8"/>
<evidence type="ECO:0000256" key="2">
    <source>
        <dbReference type="ARBA" id="ARBA00008766"/>
    </source>
</evidence>
<name>B3RNA8_TRIAD</name>
<dbReference type="FunCoup" id="B3RNA8">
    <property type="interactions" value="825"/>
</dbReference>
<comment type="cofactor">
    <cofactor evidence="1">
        <name>Mn(2+)</name>
        <dbReference type="ChEBI" id="CHEBI:29035"/>
    </cofactor>
</comment>
<protein>
    <recommendedName>
        <fullName evidence="6">Peptidase M24 domain-containing protein</fullName>
    </recommendedName>
</protein>
<comment type="similarity">
    <text evidence="2">Belongs to the peptidase M24B family.</text>
</comment>
<dbReference type="PANTHER" id="PTHR43226">
    <property type="entry name" value="XAA-PRO AMINOPEPTIDASE 3"/>
    <property type="match status" value="1"/>
</dbReference>
<accession>B3RNA8</accession>
<dbReference type="MEROPS" id="M24.026"/>
<evidence type="ECO:0000256" key="5">
    <source>
        <dbReference type="ARBA" id="ARBA00023211"/>
    </source>
</evidence>
<evidence type="ECO:0000313" key="8">
    <source>
        <dbReference type="Proteomes" id="UP000009022"/>
    </source>
</evidence>
<dbReference type="SUPFAM" id="SSF55920">
    <property type="entry name" value="Creatinase/aminopeptidase"/>
    <property type="match status" value="1"/>
</dbReference>
<proteinExistence type="inferred from homology"/>
<organism evidence="7 8">
    <name type="scientific">Trichoplax adhaerens</name>
    <name type="common">Trichoplax reptans</name>
    <dbReference type="NCBI Taxonomy" id="10228"/>
    <lineage>
        <taxon>Eukaryota</taxon>
        <taxon>Metazoa</taxon>
        <taxon>Placozoa</taxon>
        <taxon>Uniplacotomia</taxon>
        <taxon>Trichoplacea</taxon>
        <taxon>Trichoplacidae</taxon>
        <taxon>Trichoplax</taxon>
    </lineage>
</organism>
<dbReference type="PANTHER" id="PTHR43226:SF4">
    <property type="entry name" value="XAA-PRO AMINOPEPTIDASE 3"/>
    <property type="match status" value="1"/>
</dbReference>
<dbReference type="HOGENOM" id="CLU_017266_7_1_1"/>
<dbReference type="GO" id="GO:0016787">
    <property type="term" value="F:hydrolase activity"/>
    <property type="evidence" value="ECO:0007669"/>
    <property type="project" value="UniProtKB-KW"/>
</dbReference>
<dbReference type="RefSeq" id="XP_002109255.1">
    <property type="nucleotide sequence ID" value="XM_002109219.1"/>
</dbReference>
<dbReference type="InterPro" id="IPR000994">
    <property type="entry name" value="Pept_M24"/>
</dbReference>
<evidence type="ECO:0000259" key="6">
    <source>
        <dbReference type="Pfam" id="PF00557"/>
    </source>
</evidence>
<keyword evidence="3" id="KW-0479">Metal-binding</keyword>
<dbReference type="eggNOG" id="KOG2414">
    <property type="taxonomic scope" value="Eukaryota"/>
</dbReference>
<evidence type="ECO:0000256" key="1">
    <source>
        <dbReference type="ARBA" id="ARBA00001936"/>
    </source>
</evidence>
<keyword evidence="4" id="KW-0378">Hydrolase</keyword>
<dbReference type="KEGG" id="tad:TRIADDRAFT_21089"/>
<dbReference type="CTD" id="6751038"/>
<dbReference type="AlphaFoldDB" id="B3RNA8"/>
<dbReference type="EMBL" id="DS985242">
    <property type="protein sequence ID" value="EDV27421.1"/>
    <property type="molecule type" value="Genomic_DNA"/>
</dbReference>
<dbReference type="Gene3D" id="3.90.230.10">
    <property type="entry name" value="Creatinase/methionine aminopeptidase superfamily"/>
    <property type="match status" value="1"/>
</dbReference>
<dbReference type="GeneID" id="6751038"/>
<feature type="non-terminal residue" evidence="7">
    <location>
        <position position="1"/>
    </location>
</feature>
<dbReference type="InterPro" id="IPR036005">
    <property type="entry name" value="Creatinase/aminopeptidase-like"/>
</dbReference>
<evidence type="ECO:0000313" key="7">
    <source>
        <dbReference type="EMBL" id="EDV27421.1"/>
    </source>
</evidence>
<sequence>LSSFIHSLRIIKSSSEIDLMKLSAITASRAMAETMKASNAGISEAFLHAYFEFECRKNGADALAYPPVVAGGRRANILHYTKNSQLIVDDELVLVDAGCDYRCYSSDISRTWPINGRFNRAQRQLYEAILDVQETCIKACKPGISLNDLYVIMQKQLESNVVGKFILLQICNNLCPHHVGHYLGMDVHDTTSISTTKQLEEHMVITVEPGIYIPHDADYIHTEFRGIGIRIEDNLLITPNNHEVITSMCPKTVNAIEETMSNQS</sequence>
<keyword evidence="8" id="KW-1185">Reference proteome</keyword>
<dbReference type="OrthoDB" id="4215474at2759"/>
<dbReference type="PhylomeDB" id="B3RNA8"/>
<keyword evidence="5" id="KW-0464">Manganese</keyword>
<dbReference type="OMA" id="ECKINGA"/>
<reference evidence="7 8" key="1">
    <citation type="journal article" date="2008" name="Nature">
        <title>The Trichoplax genome and the nature of placozoans.</title>
        <authorList>
            <person name="Srivastava M."/>
            <person name="Begovic E."/>
            <person name="Chapman J."/>
            <person name="Putnam N.H."/>
            <person name="Hellsten U."/>
            <person name="Kawashima T."/>
            <person name="Kuo A."/>
            <person name="Mitros T."/>
            <person name="Salamov A."/>
            <person name="Carpenter M.L."/>
            <person name="Signorovitch A.Y."/>
            <person name="Moreno M.A."/>
            <person name="Kamm K."/>
            <person name="Grimwood J."/>
            <person name="Schmutz J."/>
            <person name="Shapiro H."/>
            <person name="Grigoriev I.V."/>
            <person name="Buss L.W."/>
            <person name="Schierwater B."/>
            <person name="Dellaporta S.L."/>
            <person name="Rokhsar D.S."/>
        </authorList>
    </citation>
    <scope>NUCLEOTIDE SEQUENCE [LARGE SCALE GENOMIC DNA]</scope>
    <source>
        <strain evidence="7 8">Grell-BS-1999</strain>
    </source>
</reference>
<gene>
    <name evidence="7" type="ORF">TRIADDRAFT_21089</name>
</gene>
<feature type="domain" description="Peptidase M24" evidence="6">
    <location>
        <begin position="19"/>
        <end position="238"/>
    </location>
</feature>
<dbReference type="GO" id="GO:0046872">
    <property type="term" value="F:metal ion binding"/>
    <property type="evidence" value="ECO:0007669"/>
    <property type="project" value="UniProtKB-KW"/>
</dbReference>
<dbReference type="CDD" id="cd01087">
    <property type="entry name" value="Prolidase"/>
    <property type="match status" value="1"/>
</dbReference>